<keyword evidence="2" id="KW-1185">Reference proteome</keyword>
<evidence type="ECO:0000313" key="1">
    <source>
        <dbReference type="EMBL" id="KAK1139873.1"/>
    </source>
</evidence>
<dbReference type="EMBL" id="JAOPJF010000096">
    <property type="protein sequence ID" value="KAK1139873.1"/>
    <property type="molecule type" value="Genomic_DNA"/>
</dbReference>
<name>A0ACC3AQJ6_9EURO</name>
<reference evidence="1 2" key="1">
    <citation type="journal article" date="2023" name="ACS Omega">
        <title>Identification of the Neoaspergillic Acid Biosynthesis Gene Cluster by Establishing an In Vitro CRISPR-Ribonucleoprotein Genetic System in Aspergillus melleus.</title>
        <authorList>
            <person name="Yuan B."/>
            <person name="Grau M.F."/>
            <person name="Murata R.M."/>
            <person name="Torok T."/>
            <person name="Venkateswaran K."/>
            <person name="Stajich J.E."/>
            <person name="Wang C.C.C."/>
        </authorList>
    </citation>
    <scope>NUCLEOTIDE SEQUENCE [LARGE SCALE GENOMIC DNA]</scope>
    <source>
        <strain evidence="1 2">IMV 1140</strain>
    </source>
</reference>
<sequence>MLSHTPNPFNGPKGWCPYQILWRASQQATLSCAHPLAIIESYAFKTFCPIANELNGFCQPCAGELSTEAFVVIERGDKCPETHSPERSSGCILKAWRPTPLRAPFLLSLAGLMLATLVTLEVLRCLSNRNKGIVLYNDLTDIENSFMAGSKYVPTLVALIIVTLWSFCAYDVMRLEPYLQLSKHNGAPASVLFLNYNFSYGILAPIIAARHNHWLIFCVSIMSLVLRMFLPSLFSGLTIMNDLDIHNAQTVKTWPDLIDGDSQAAWMHGQWPHRSHSAMSAMNAHLPPLRSADYAIPPFVMPGEDQNEYSMLYLNQTVYWANTTCADTIFDQLPPGSVSFGNRTADGHRTVSLKAHGSRVSGAGTTTNGCKIDVALNSTIPDDTDSFQLRYWEPRQENSTSGVFNAGQCDQYAFYSLIADLNVRNDGSISTTKAAAFGCTVTYQQATANVSITANSSIDSVSVYPNTVKRLGMSDFRADEFQGLMYLLSDGVMAEHGQAASASNQLVPHRATFMTDPAQYQGDVADLWKRTFVFTVNRLFDPMTGSIELDALQVTTVVSVIVISHTALIAESILGSAILLLLYLACVYPRRPSFLQSDPGSIAAQSRIIADLFHPDTAEALSYANLHRATTRQLRGWAKNLHCQWREGPHGWQITFVPTGGRSSTISARAARRQQDPVPHFLMIPCFAIECLLLIVMLVVFSLSLKRFGFHDDSPSYSTWDLMCLLLLLYAPNVIASMITALLASSLRHLSTLEPWVRLERGMATAKHTLLMDYSSRTPLAVFAKCTRKGPPLLTVVSLACVIDLVLSLICGRLFIPQTNKYEDPTSALSQQYSLSKFSTSESAPEFDGFHFVPLSKTMPLLPWTTSDYSFYPLAVNDTEMTRSFYTTTTRGIGADLTCRELNANKLRVEANTGKQYWLYQPFDHASSEHCTVEAPYPAGIDNTTFDDKSIRYLTPLESGKCQTNTIVVVARWSMTNSTAVDSEHTLALHCEPHISIQDFEIDFNFDGQVQAHRPVPGSAITSGSLLVNATKSLARYNHALAQVAQQTASHRPSSFSHFDWPGMLTAHAYKEADPAFSSFDAEILINATQSVYSTIFSTYFSLWRELFIDRLTESKLPALTGTRTDLYWEMTLSIPTMVIVIVIVSIDVLVMAGVFFTRRGRFRGPRIPRSIGALLPWVTHSQMMRNFRQAGRLGLSEWEEYLQEDFRRYRFGESVCSDEVTRLTLDYDPESKKEEHEMQAKEPRVESVAVSDPELTDRETESPSQPPG</sequence>
<proteinExistence type="predicted"/>
<gene>
    <name evidence="1" type="ORF">N8T08_011118</name>
</gene>
<evidence type="ECO:0000313" key="2">
    <source>
        <dbReference type="Proteomes" id="UP001177260"/>
    </source>
</evidence>
<dbReference type="Proteomes" id="UP001177260">
    <property type="component" value="Unassembled WGS sequence"/>
</dbReference>
<protein>
    <submittedName>
        <fullName evidence="1">Uncharacterized protein</fullName>
    </submittedName>
</protein>
<organism evidence="1 2">
    <name type="scientific">Aspergillus melleus</name>
    <dbReference type="NCBI Taxonomy" id="138277"/>
    <lineage>
        <taxon>Eukaryota</taxon>
        <taxon>Fungi</taxon>
        <taxon>Dikarya</taxon>
        <taxon>Ascomycota</taxon>
        <taxon>Pezizomycotina</taxon>
        <taxon>Eurotiomycetes</taxon>
        <taxon>Eurotiomycetidae</taxon>
        <taxon>Eurotiales</taxon>
        <taxon>Aspergillaceae</taxon>
        <taxon>Aspergillus</taxon>
        <taxon>Aspergillus subgen. Circumdati</taxon>
    </lineage>
</organism>
<comment type="caution">
    <text evidence="1">The sequence shown here is derived from an EMBL/GenBank/DDBJ whole genome shotgun (WGS) entry which is preliminary data.</text>
</comment>
<accession>A0ACC3AQJ6</accession>